<dbReference type="EMBL" id="AP028914">
    <property type="protein sequence ID" value="BES95909.1"/>
    <property type="molecule type" value="Genomic_DNA"/>
</dbReference>
<evidence type="ECO:0000313" key="2">
    <source>
        <dbReference type="EMBL" id="BES95909.1"/>
    </source>
</evidence>
<protein>
    <recommendedName>
        <fullName evidence="4">OAR domain-containing protein</fullName>
    </recommendedName>
</protein>
<feature type="chain" id="PRO_5046531370" description="OAR domain-containing protein" evidence="1">
    <location>
        <begin position="30"/>
        <end position="106"/>
    </location>
</feature>
<accession>A0ABN7AX86</accession>
<keyword evidence="1" id="KW-0732">Signal</keyword>
<gene>
    <name evidence="2" type="ORF">NTJ_08718</name>
</gene>
<reference evidence="2 3" key="1">
    <citation type="submission" date="2023-09" db="EMBL/GenBank/DDBJ databases">
        <title>Nesidiocoris tenuis whole genome shotgun sequence.</title>
        <authorList>
            <person name="Shibata T."/>
            <person name="Shimoda M."/>
            <person name="Kobayashi T."/>
            <person name="Uehara T."/>
        </authorList>
    </citation>
    <scope>NUCLEOTIDE SEQUENCE [LARGE SCALE GENOMIC DNA]</scope>
    <source>
        <strain evidence="2 3">Japan</strain>
    </source>
</reference>
<organism evidence="2 3">
    <name type="scientific">Nesidiocoris tenuis</name>
    <dbReference type="NCBI Taxonomy" id="355587"/>
    <lineage>
        <taxon>Eukaryota</taxon>
        <taxon>Metazoa</taxon>
        <taxon>Ecdysozoa</taxon>
        <taxon>Arthropoda</taxon>
        <taxon>Hexapoda</taxon>
        <taxon>Insecta</taxon>
        <taxon>Pterygota</taxon>
        <taxon>Neoptera</taxon>
        <taxon>Paraneoptera</taxon>
        <taxon>Hemiptera</taxon>
        <taxon>Heteroptera</taxon>
        <taxon>Panheteroptera</taxon>
        <taxon>Cimicomorpha</taxon>
        <taxon>Miridae</taxon>
        <taxon>Dicyphina</taxon>
        <taxon>Nesidiocoris</taxon>
    </lineage>
</organism>
<evidence type="ECO:0008006" key="4">
    <source>
        <dbReference type="Google" id="ProtNLM"/>
    </source>
</evidence>
<dbReference type="Proteomes" id="UP001307889">
    <property type="component" value="Chromosome 6"/>
</dbReference>
<sequence length="106" mass="10805">MAIVTSKALLIAKLAFMMAVAGHYRGIMADLNFHHHNLLHSFGGSSGSTTIPLRPGELPGGLGLPASALLGSAASGGFGVPGLTQAFSLQSSPFGLGNSLFQLKRS</sequence>
<name>A0ABN7AX86_9HEMI</name>
<evidence type="ECO:0000256" key="1">
    <source>
        <dbReference type="SAM" id="SignalP"/>
    </source>
</evidence>
<keyword evidence="3" id="KW-1185">Reference proteome</keyword>
<evidence type="ECO:0000313" key="3">
    <source>
        <dbReference type="Proteomes" id="UP001307889"/>
    </source>
</evidence>
<proteinExistence type="predicted"/>
<feature type="signal peptide" evidence="1">
    <location>
        <begin position="1"/>
        <end position="29"/>
    </location>
</feature>